<dbReference type="Proteomes" id="UP000268093">
    <property type="component" value="Unassembled WGS sequence"/>
</dbReference>
<gene>
    <name evidence="1" type="ORF">BC936DRAFT_145362</name>
</gene>
<evidence type="ECO:0000313" key="1">
    <source>
        <dbReference type="EMBL" id="RUP47758.1"/>
    </source>
</evidence>
<keyword evidence="2" id="KW-1185">Reference proteome</keyword>
<comment type="caution">
    <text evidence="1">The sequence shown here is derived from an EMBL/GenBank/DDBJ whole genome shotgun (WGS) entry which is preliminary data.</text>
</comment>
<dbReference type="AlphaFoldDB" id="A0A433DA61"/>
<dbReference type="Gene3D" id="3.40.50.720">
    <property type="entry name" value="NAD(P)-binding Rossmann-like Domain"/>
    <property type="match status" value="1"/>
</dbReference>
<dbReference type="OrthoDB" id="203908at2759"/>
<organism evidence="1 2">
    <name type="scientific">Jimgerdemannia flammicorona</name>
    <dbReference type="NCBI Taxonomy" id="994334"/>
    <lineage>
        <taxon>Eukaryota</taxon>
        <taxon>Fungi</taxon>
        <taxon>Fungi incertae sedis</taxon>
        <taxon>Mucoromycota</taxon>
        <taxon>Mucoromycotina</taxon>
        <taxon>Endogonomycetes</taxon>
        <taxon>Endogonales</taxon>
        <taxon>Endogonaceae</taxon>
        <taxon>Jimgerdemannia</taxon>
    </lineage>
</organism>
<dbReference type="InterPro" id="IPR036291">
    <property type="entry name" value="NAD(P)-bd_dom_sf"/>
</dbReference>
<sequence>MVPTDNITCNEPSPALHRWPLRGARYRFTWDSEIRDGTGRDATGHDGMRWDATGPEYFFPNRVHATSGSDEKAKLTESLGVTTGSTTKSALELKVNKGVDIIIDFVGKDYPGGVGHGRVPVVLELIVTYFYVAVSNLLRHVDRIVVEKFDLSILWEKRLMVSLDPPDHAFHDLALPV</sequence>
<dbReference type="SUPFAM" id="SSF51735">
    <property type="entry name" value="NAD(P)-binding Rossmann-fold domains"/>
    <property type="match status" value="1"/>
</dbReference>
<protein>
    <submittedName>
        <fullName evidence="1">Uncharacterized protein</fullName>
    </submittedName>
</protein>
<accession>A0A433DA61</accession>
<name>A0A433DA61_9FUNG</name>
<proteinExistence type="predicted"/>
<evidence type="ECO:0000313" key="2">
    <source>
        <dbReference type="Proteomes" id="UP000268093"/>
    </source>
</evidence>
<reference evidence="1 2" key="1">
    <citation type="journal article" date="2018" name="New Phytol.">
        <title>Phylogenomics of Endogonaceae and evolution of mycorrhizas within Mucoromycota.</title>
        <authorList>
            <person name="Chang Y."/>
            <person name="Desiro A."/>
            <person name="Na H."/>
            <person name="Sandor L."/>
            <person name="Lipzen A."/>
            <person name="Clum A."/>
            <person name="Barry K."/>
            <person name="Grigoriev I.V."/>
            <person name="Martin F.M."/>
            <person name="Stajich J.E."/>
            <person name="Smith M.E."/>
            <person name="Bonito G."/>
            <person name="Spatafora J.W."/>
        </authorList>
    </citation>
    <scope>NUCLEOTIDE SEQUENCE [LARGE SCALE GENOMIC DNA]</scope>
    <source>
        <strain evidence="1 2">GMNB39</strain>
    </source>
</reference>
<dbReference type="EMBL" id="RBNI01004117">
    <property type="protein sequence ID" value="RUP47758.1"/>
    <property type="molecule type" value="Genomic_DNA"/>
</dbReference>